<organism evidence="2 3">
    <name type="scientific">Hypsizygus marmoreus</name>
    <name type="common">White beech mushroom</name>
    <name type="synonym">Agaricus marmoreus</name>
    <dbReference type="NCBI Taxonomy" id="39966"/>
    <lineage>
        <taxon>Eukaryota</taxon>
        <taxon>Fungi</taxon>
        <taxon>Dikarya</taxon>
        <taxon>Basidiomycota</taxon>
        <taxon>Agaricomycotina</taxon>
        <taxon>Agaricomycetes</taxon>
        <taxon>Agaricomycetidae</taxon>
        <taxon>Agaricales</taxon>
        <taxon>Tricholomatineae</taxon>
        <taxon>Lyophyllaceae</taxon>
        <taxon>Hypsizygus</taxon>
    </lineage>
</organism>
<feature type="chain" id="PRO_5016942746" evidence="1">
    <location>
        <begin position="18"/>
        <end position="338"/>
    </location>
</feature>
<accession>A0A369JE43</accession>
<comment type="caution">
    <text evidence="2">The sequence shown here is derived from an EMBL/GenBank/DDBJ whole genome shotgun (WGS) entry which is preliminary data.</text>
</comment>
<gene>
    <name evidence="2" type="ORF">Hypma_014674</name>
</gene>
<keyword evidence="1" id="KW-0732">Signal</keyword>
<name>A0A369JE43_HYPMA</name>
<dbReference type="Proteomes" id="UP000076154">
    <property type="component" value="Unassembled WGS sequence"/>
</dbReference>
<keyword evidence="3" id="KW-1185">Reference proteome</keyword>
<feature type="signal peptide" evidence="1">
    <location>
        <begin position="1"/>
        <end position="17"/>
    </location>
</feature>
<evidence type="ECO:0000313" key="2">
    <source>
        <dbReference type="EMBL" id="RDB18685.1"/>
    </source>
</evidence>
<proteinExistence type="predicted"/>
<sequence length="338" mass="37943">MLVLVAPLPIVFPLSLSRLDPKATCRMEPHIYFIRHPRYIKTKAEELVSFLLADSGPEAVTSCDIALDAATALYSAALQNSRYSRTVALIARATIVELQWHKVEDTHATLHKELADLITSNFIMNWMEEFGRGCSPDTDISPEPPSPELTLDDLETRLDQYRFDRSNPRLEESVYEDLYEELDETTTICPAVAISNSGGESFRFPEEMLRSLSTVLGDFYSVGIIHPNVMQTCVVYIIDHLYLREDAQCLHVLLNRAATHLAPSFGLCFLQRCRYSIMLAATTTSRGAFPDVLAVLDLIDELIAGESKSPNNPNVALYAQRSCHRWDPAIVDDLSFKT</sequence>
<evidence type="ECO:0000256" key="1">
    <source>
        <dbReference type="SAM" id="SignalP"/>
    </source>
</evidence>
<dbReference type="InParanoid" id="A0A369JE43"/>
<protein>
    <submittedName>
        <fullName evidence="2">Uncharacterized protein</fullName>
    </submittedName>
</protein>
<dbReference type="OrthoDB" id="3024888at2759"/>
<evidence type="ECO:0000313" key="3">
    <source>
        <dbReference type="Proteomes" id="UP000076154"/>
    </source>
</evidence>
<dbReference type="AlphaFoldDB" id="A0A369JE43"/>
<dbReference type="EMBL" id="LUEZ02000090">
    <property type="protein sequence ID" value="RDB18685.1"/>
    <property type="molecule type" value="Genomic_DNA"/>
</dbReference>
<reference evidence="2" key="1">
    <citation type="submission" date="2018-04" db="EMBL/GenBank/DDBJ databases">
        <title>Whole genome sequencing of Hypsizygus marmoreus.</title>
        <authorList>
            <person name="Choi I.-G."/>
            <person name="Min B."/>
            <person name="Kim J.-G."/>
            <person name="Kim S."/>
            <person name="Oh Y.-L."/>
            <person name="Kong W.-S."/>
            <person name="Park H."/>
            <person name="Jeong J."/>
            <person name="Song E.-S."/>
        </authorList>
    </citation>
    <scope>NUCLEOTIDE SEQUENCE [LARGE SCALE GENOMIC DNA]</scope>
    <source>
        <strain evidence="2">51987-8</strain>
    </source>
</reference>